<dbReference type="InterPro" id="IPR051043">
    <property type="entry name" value="Sulfatase_Mod_Factor_Kinase"/>
</dbReference>
<accession>A0ABS9X478</accession>
<dbReference type="Pfam" id="PF03781">
    <property type="entry name" value="FGE-sulfatase"/>
    <property type="match status" value="1"/>
</dbReference>
<dbReference type="PANTHER" id="PTHR23150:SF35">
    <property type="entry name" value="BLL6746 PROTEIN"/>
    <property type="match status" value="1"/>
</dbReference>
<dbReference type="RefSeq" id="WP_242287669.1">
    <property type="nucleotide sequence ID" value="NZ_JAKKSL010000004.1"/>
</dbReference>
<sequence>MKQKADYSYSIVDKAALQQPVSKLNTAMIKVIPGQFSMGANQAGLIDARPIHLVDIQSFKISKFPVSEADYALFLTAIGKSAKNKNSAKPLSNISWDGAVEMINTINGALGESFRLPTESEWEYAASYGNKHSYPWGKYIGRNNAVCKNCGSQWDNRAAVNVDSFSPNSLGLYSMNGNVWEWIQDCYIDNYESGPNTNKAREFDHCERRVIRGGAWNSPNEQISSKYRNASLASYSSDVIGFRLAK</sequence>
<dbReference type="Proteomes" id="UP001139646">
    <property type="component" value="Unassembled WGS sequence"/>
</dbReference>
<reference evidence="2" key="1">
    <citation type="submission" date="2022-01" db="EMBL/GenBank/DDBJ databases">
        <title>Colwellia maritima, isolated from seawater.</title>
        <authorList>
            <person name="Kristyanto S."/>
            <person name="Jung J."/>
            <person name="Jeon C.O."/>
        </authorList>
    </citation>
    <scope>NUCLEOTIDE SEQUENCE</scope>
    <source>
        <strain evidence="2">MSW7</strain>
    </source>
</reference>
<dbReference type="PANTHER" id="PTHR23150">
    <property type="entry name" value="SULFATASE MODIFYING FACTOR 1, 2"/>
    <property type="match status" value="1"/>
</dbReference>
<dbReference type="InterPro" id="IPR016187">
    <property type="entry name" value="CTDL_fold"/>
</dbReference>
<evidence type="ECO:0000313" key="3">
    <source>
        <dbReference type="Proteomes" id="UP001139646"/>
    </source>
</evidence>
<protein>
    <submittedName>
        <fullName evidence="2">Formylglycine-generating enzyme family protein</fullName>
    </submittedName>
</protein>
<dbReference type="SUPFAM" id="SSF56436">
    <property type="entry name" value="C-type lectin-like"/>
    <property type="match status" value="1"/>
</dbReference>
<feature type="domain" description="Sulfatase-modifying factor enzyme-like" evidence="1">
    <location>
        <begin position="25"/>
        <end position="246"/>
    </location>
</feature>
<organism evidence="2 3">
    <name type="scientific">Colwellia maritima</name>
    <dbReference type="NCBI Taxonomy" id="2912588"/>
    <lineage>
        <taxon>Bacteria</taxon>
        <taxon>Pseudomonadati</taxon>
        <taxon>Pseudomonadota</taxon>
        <taxon>Gammaproteobacteria</taxon>
        <taxon>Alteromonadales</taxon>
        <taxon>Colwelliaceae</taxon>
        <taxon>Colwellia</taxon>
    </lineage>
</organism>
<gene>
    <name evidence="2" type="ORF">L3081_18610</name>
</gene>
<evidence type="ECO:0000259" key="1">
    <source>
        <dbReference type="Pfam" id="PF03781"/>
    </source>
</evidence>
<keyword evidence="3" id="KW-1185">Reference proteome</keyword>
<comment type="caution">
    <text evidence="2">The sequence shown here is derived from an EMBL/GenBank/DDBJ whole genome shotgun (WGS) entry which is preliminary data.</text>
</comment>
<dbReference type="InterPro" id="IPR005532">
    <property type="entry name" value="SUMF_dom"/>
</dbReference>
<dbReference type="InterPro" id="IPR042095">
    <property type="entry name" value="SUMF_sf"/>
</dbReference>
<evidence type="ECO:0000313" key="2">
    <source>
        <dbReference type="EMBL" id="MCI2285034.1"/>
    </source>
</evidence>
<name>A0ABS9X478_9GAMM</name>
<dbReference type="EMBL" id="JAKKSL010000004">
    <property type="protein sequence ID" value="MCI2285034.1"/>
    <property type="molecule type" value="Genomic_DNA"/>
</dbReference>
<dbReference type="Gene3D" id="3.90.1580.10">
    <property type="entry name" value="paralog of FGE (formylglycine-generating enzyme)"/>
    <property type="match status" value="1"/>
</dbReference>
<proteinExistence type="predicted"/>